<evidence type="ECO:0000256" key="5">
    <source>
        <dbReference type="ARBA" id="ARBA00023136"/>
    </source>
</evidence>
<feature type="transmembrane region" description="Helical" evidence="6">
    <location>
        <begin position="138"/>
        <end position="157"/>
    </location>
</feature>
<feature type="domain" description="EamA" evidence="7">
    <location>
        <begin position="2"/>
        <end position="130"/>
    </location>
</feature>
<keyword evidence="4 6" id="KW-1133">Transmembrane helix</keyword>
<feature type="transmembrane region" description="Helical" evidence="6">
    <location>
        <begin position="169"/>
        <end position="194"/>
    </location>
</feature>
<keyword evidence="5 6" id="KW-0472">Membrane</keyword>
<dbReference type="InterPro" id="IPR037185">
    <property type="entry name" value="EmrE-like"/>
</dbReference>
<protein>
    <recommendedName>
        <fullName evidence="7">EamA domain-containing protein</fullName>
    </recommendedName>
</protein>
<feature type="transmembrane region" description="Helical" evidence="6">
    <location>
        <begin position="200"/>
        <end position="221"/>
    </location>
</feature>
<evidence type="ECO:0000256" key="1">
    <source>
        <dbReference type="ARBA" id="ARBA00004141"/>
    </source>
</evidence>
<feature type="transmembrane region" description="Helical" evidence="6">
    <location>
        <begin position="114"/>
        <end position="132"/>
    </location>
</feature>
<organism evidence="8 9">
    <name type="scientific">Dietzia lutea</name>
    <dbReference type="NCBI Taxonomy" id="546160"/>
    <lineage>
        <taxon>Bacteria</taxon>
        <taxon>Bacillati</taxon>
        <taxon>Actinomycetota</taxon>
        <taxon>Actinomycetes</taxon>
        <taxon>Mycobacteriales</taxon>
        <taxon>Dietziaceae</taxon>
        <taxon>Dietzia</taxon>
    </lineage>
</organism>
<accession>A0A2S1R9C8</accession>
<evidence type="ECO:0000259" key="7">
    <source>
        <dbReference type="Pfam" id="PF00892"/>
    </source>
</evidence>
<reference evidence="8 9" key="1">
    <citation type="submission" date="2016-04" db="EMBL/GenBank/DDBJ databases">
        <title>Complete genome sequence of Dietzia lutea YIM 80766T, a strain isolated from desert soil in Egypt.</title>
        <authorList>
            <person name="Zhao J."/>
            <person name="Hu B."/>
            <person name="Geng S."/>
            <person name="Nie Y."/>
            <person name="Tang Y."/>
        </authorList>
    </citation>
    <scope>NUCLEOTIDE SEQUENCE [LARGE SCALE GENOMIC DNA]</scope>
    <source>
        <strain evidence="8 9">YIM 80766</strain>
    </source>
</reference>
<dbReference type="GO" id="GO:0016020">
    <property type="term" value="C:membrane"/>
    <property type="evidence" value="ECO:0007669"/>
    <property type="project" value="UniProtKB-SubCell"/>
</dbReference>
<dbReference type="Proteomes" id="UP000244928">
    <property type="component" value="Chromosome"/>
</dbReference>
<keyword evidence="3 6" id="KW-0812">Transmembrane</keyword>
<feature type="domain" description="EamA" evidence="7">
    <location>
        <begin position="141"/>
        <end position="273"/>
    </location>
</feature>
<evidence type="ECO:0000313" key="9">
    <source>
        <dbReference type="Proteomes" id="UP000244928"/>
    </source>
</evidence>
<comment type="similarity">
    <text evidence="2">Belongs to the EamA transporter family.</text>
</comment>
<feature type="transmembrane region" description="Helical" evidence="6">
    <location>
        <begin position="256"/>
        <end position="274"/>
    </location>
</feature>
<gene>
    <name evidence="8" type="ORF">A6035_12705</name>
</gene>
<dbReference type="PANTHER" id="PTHR32322:SF2">
    <property type="entry name" value="EAMA DOMAIN-CONTAINING PROTEIN"/>
    <property type="match status" value="1"/>
</dbReference>
<feature type="transmembrane region" description="Helical" evidence="6">
    <location>
        <begin position="233"/>
        <end position="250"/>
    </location>
</feature>
<dbReference type="PANTHER" id="PTHR32322">
    <property type="entry name" value="INNER MEMBRANE TRANSPORTER"/>
    <property type="match status" value="1"/>
</dbReference>
<dbReference type="Pfam" id="PF00892">
    <property type="entry name" value="EamA"/>
    <property type="match status" value="2"/>
</dbReference>
<evidence type="ECO:0000256" key="2">
    <source>
        <dbReference type="ARBA" id="ARBA00007362"/>
    </source>
</evidence>
<evidence type="ECO:0000256" key="6">
    <source>
        <dbReference type="SAM" id="Phobius"/>
    </source>
</evidence>
<proteinExistence type="inferred from homology"/>
<dbReference type="KEGG" id="dlu:A6035_12705"/>
<evidence type="ECO:0000256" key="3">
    <source>
        <dbReference type="ARBA" id="ARBA00022692"/>
    </source>
</evidence>
<sequence length="320" mass="32526">MAWAAAFVVCWSSGFVGAAFVEELPSAGLLAWRYLITAALFLALFGVLRPRLSRLEVGQQSVLGILGHVLFLGGVFAAAAAGANAGVTALICALQPMVVACAGRVVWKDTFRPIQVVGLVLGLVAVALSVGGSSVDGGAANLLAVVSLLGLSANALLERAWRPRTPVVTALGVQIIASAGVFTVVAIALGDIMIPVDGRVAGAMAWLVLLSGVGGYASYIVCLRRLGASPTSALLYLTPPVTTVWAWAMFAQRPGLGELVGLAVGAVAVILVLAPRASGTGAAQARAEQTGADRIGSARIAEWSQMPAPGGAGPGKRERL</sequence>
<evidence type="ECO:0000313" key="8">
    <source>
        <dbReference type="EMBL" id="AWH92883.1"/>
    </source>
</evidence>
<dbReference type="EMBL" id="CP015449">
    <property type="protein sequence ID" value="AWH92883.1"/>
    <property type="molecule type" value="Genomic_DNA"/>
</dbReference>
<feature type="transmembrane region" description="Helical" evidence="6">
    <location>
        <begin position="61"/>
        <end position="81"/>
    </location>
</feature>
<dbReference type="InterPro" id="IPR050638">
    <property type="entry name" value="AA-Vitamin_Transporters"/>
</dbReference>
<feature type="transmembrane region" description="Helical" evidence="6">
    <location>
        <begin position="31"/>
        <end position="49"/>
    </location>
</feature>
<evidence type="ECO:0000256" key="4">
    <source>
        <dbReference type="ARBA" id="ARBA00022989"/>
    </source>
</evidence>
<keyword evidence="9" id="KW-1185">Reference proteome</keyword>
<dbReference type="InterPro" id="IPR000620">
    <property type="entry name" value="EamA_dom"/>
</dbReference>
<feature type="transmembrane region" description="Helical" evidence="6">
    <location>
        <begin position="87"/>
        <end position="107"/>
    </location>
</feature>
<dbReference type="AlphaFoldDB" id="A0A2S1R9C8"/>
<name>A0A2S1R9C8_9ACTN</name>
<dbReference type="SUPFAM" id="SSF103481">
    <property type="entry name" value="Multidrug resistance efflux transporter EmrE"/>
    <property type="match status" value="2"/>
</dbReference>
<comment type="subcellular location">
    <subcellularLocation>
        <location evidence="1">Membrane</location>
        <topology evidence="1">Multi-pass membrane protein</topology>
    </subcellularLocation>
</comment>